<keyword evidence="4" id="KW-1185">Reference proteome</keyword>
<dbReference type="InterPro" id="IPR002110">
    <property type="entry name" value="Ankyrin_rpt"/>
</dbReference>
<dbReference type="KEGG" id="apai:APAC_2442"/>
<proteinExistence type="predicted"/>
<keyword evidence="2" id="KW-0040">ANK repeat</keyword>
<dbReference type="InterPro" id="IPR051165">
    <property type="entry name" value="Multifunctional_ANK_Repeat"/>
</dbReference>
<dbReference type="PROSITE" id="PS50088">
    <property type="entry name" value="ANK_REPEAT"/>
    <property type="match status" value="6"/>
</dbReference>
<evidence type="ECO:0000256" key="2">
    <source>
        <dbReference type="ARBA" id="ARBA00023043"/>
    </source>
</evidence>
<organism evidence="3 4">
    <name type="scientific">Malaciobacter pacificus</name>
    <dbReference type="NCBI Taxonomy" id="1080223"/>
    <lineage>
        <taxon>Bacteria</taxon>
        <taxon>Pseudomonadati</taxon>
        <taxon>Campylobacterota</taxon>
        <taxon>Epsilonproteobacteria</taxon>
        <taxon>Campylobacterales</taxon>
        <taxon>Arcobacteraceae</taxon>
        <taxon>Malaciobacter</taxon>
    </lineage>
</organism>
<dbReference type="Gene3D" id="1.25.40.20">
    <property type="entry name" value="Ankyrin repeat-containing domain"/>
    <property type="match status" value="4"/>
</dbReference>
<reference evidence="4" key="1">
    <citation type="submission" date="2019-09" db="EMBL/GenBank/DDBJ databases">
        <title>Complete genome sequencing of four Arcobacter species reveals a diverse suite of mobile elements.</title>
        <authorList>
            <person name="On S.L.W."/>
            <person name="Miller W.G."/>
            <person name="Biggs P."/>
            <person name="Cornelius A."/>
            <person name="Vandamme P."/>
        </authorList>
    </citation>
    <scope>NUCLEOTIDE SEQUENCE [LARGE SCALE GENOMIC DNA]</scope>
    <source>
        <strain evidence="4">LMG 26638</strain>
    </source>
</reference>
<dbReference type="Pfam" id="PF12796">
    <property type="entry name" value="Ank_2"/>
    <property type="match status" value="4"/>
</dbReference>
<keyword evidence="1" id="KW-0677">Repeat</keyword>
<reference evidence="3 4" key="2">
    <citation type="submission" date="2019-09" db="EMBL/GenBank/DDBJ databases">
        <title>Complete genome sequencing of four Arcobacter species reveals a diverse suite of mobile elements.</title>
        <authorList>
            <person name="Miller W.G."/>
            <person name="Yee E."/>
            <person name="Bono J.L."/>
        </authorList>
    </citation>
    <scope>NUCLEOTIDE SEQUENCE [LARGE SCALE GENOMIC DNA]</scope>
    <source>
        <strain evidence="3 4">LMG 26638</strain>
    </source>
</reference>
<sequence>MFGFFRANEENFYNELLKDELDVNKIKKFILRGIDLNKKDEKGRTILFSLVSKRKVDSIRYLLKFDLDINSEDNYGKTVLDHCIDKSDGMMIRFLLENGASVNRFNSSNRTPLQDCALNGNYRIFEILMKYNPDFTIYDDSKNHILFDAIKGSNIVILKDIVNHLSNLNVLDSNNQTALFEAVLLENPEIAKCLILNGINVNFIDKNGQNVLFNSVILGEKNFEIIELLIKKEININIIDNNNKNILDEILHIIDLQKPRRTKKGKYKLIKDSYDYTKIVKLLISNGFEIDKVNDEKTTLQIAIEKKDLESAKFLIECGANINYTDLDERTMLSKEIIKGYDNYLVIDFLIENGIDLNHKDIDEKTVVDDLVEYIAVERGFKEADNTYKINFVKDGKYDVLLKKVLSKKPNIDAKRLDGKNILFDLVLYNDYETLKILINSGINVNIKDSNGNTPLHHMIEDGLKIDDNKLRDEFIERLIFFLKFRVNVDIQDNEGRTVFHKSVIADDLRVTEKLLTKKANLSLKDKHGRTALHHTQWNGSYKIARWLIAAGADMNIPDKSGFTLLNYAAILGHIKLVMTLIASGVLMYNKNPKNKKVAKFFKEKEPNLNELLKNNISDDKMRKALNDVVENLRNEINEAL</sequence>
<accession>A0A5C2HE89</accession>
<dbReference type="RefSeq" id="WP_130234384.1">
    <property type="nucleotide sequence ID" value="NZ_BMEF01000023.1"/>
</dbReference>
<dbReference type="Proteomes" id="UP000322726">
    <property type="component" value="Chromosome"/>
</dbReference>
<dbReference type="Pfam" id="PF13637">
    <property type="entry name" value="Ank_4"/>
    <property type="match status" value="1"/>
</dbReference>
<name>A0A5C2HE89_9BACT</name>
<evidence type="ECO:0000313" key="4">
    <source>
        <dbReference type="Proteomes" id="UP000322726"/>
    </source>
</evidence>
<dbReference type="SMART" id="SM00248">
    <property type="entry name" value="ANK"/>
    <property type="match status" value="13"/>
</dbReference>
<dbReference type="SUPFAM" id="SSF48403">
    <property type="entry name" value="Ankyrin repeat"/>
    <property type="match status" value="2"/>
</dbReference>
<dbReference type="OrthoDB" id="5365108at2"/>
<dbReference type="EMBL" id="CP035928">
    <property type="protein sequence ID" value="QEP35496.1"/>
    <property type="molecule type" value="Genomic_DNA"/>
</dbReference>
<dbReference type="PANTHER" id="PTHR24123:SF33">
    <property type="entry name" value="PROTEIN HOS4"/>
    <property type="match status" value="1"/>
</dbReference>
<dbReference type="PROSITE" id="PS50297">
    <property type="entry name" value="ANK_REP_REGION"/>
    <property type="match status" value="2"/>
</dbReference>
<gene>
    <name evidence="3" type="ORF">APAC_2442</name>
</gene>
<evidence type="ECO:0000313" key="3">
    <source>
        <dbReference type="EMBL" id="QEP35496.1"/>
    </source>
</evidence>
<reference evidence="3 4" key="3">
    <citation type="submission" date="2019-09" db="EMBL/GenBank/DDBJ databases">
        <title>Taxonomic note: a critical rebuttal of the proposed division of the genus Arcobacter into six genera, emended descriptions of Arcobacter anaerophilus and the genus Arcobacter, and an assessment of genus-level boundaries for Epsilonproteobacteria using in silico genomic comparator tools.</title>
        <authorList>
            <person name="On S.L.W."/>
            <person name="Miller W.G."/>
            <person name="Biggs P."/>
            <person name="Cornelius A."/>
            <person name="Vandamme P."/>
        </authorList>
    </citation>
    <scope>NUCLEOTIDE SEQUENCE [LARGE SCALE GENOMIC DNA]</scope>
    <source>
        <strain evidence="3 4">LMG 26638</strain>
    </source>
</reference>
<dbReference type="AlphaFoldDB" id="A0A5C2HE89"/>
<dbReference type="InterPro" id="IPR036770">
    <property type="entry name" value="Ankyrin_rpt-contain_sf"/>
</dbReference>
<evidence type="ECO:0000256" key="1">
    <source>
        <dbReference type="ARBA" id="ARBA00022737"/>
    </source>
</evidence>
<dbReference type="PANTHER" id="PTHR24123">
    <property type="entry name" value="ANKYRIN REPEAT-CONTAINING"/>
    <property type="match status" value="1"/>
</dbReference>
<protein>
    <submittedName>
        <fullName evidence="3">Ankyrin domain-containing protein</fullName>
    </submittedName>
</protein>